<feature type="compositionally biased region" description="Acidic residues" evidence="5">
    <location>
        <begin position="252"/>
        <end position="261"/>
    </location>
</feature>
<feature type="transmembrane region" description="Helical" evidence="6">
    <location>
        <begin position="366"/>
        <end position="387"/>
    </location>
</feature>
<evidence type="ECO:0000256" key="6">
    <source>
        <dbReference type="SAM" id="Phobius"/>
    </source>
</evidence>
<evidence type="ECO:0000256" key="4">
    <source>
        <dbReference type="ARBA" id="ARBA00023136"/>
    </source>
</evidence>
<dbReference type="InterPro" id="IPR011701">
    <property type="entry name" value="MFS"/>
</dbReference>
<dbReference type="InterPro" id="IPR036259">
    <property type="entry name" value="MFS_trans_sf"/>
</dbReference>
<dbReference type="AlphaFoldDB" id="A0AA39L6I0"/>
<protein>
    <recommendedName>
        <fullName evidence="7">Major facilitator superfamily (MFS) profile domain-containing protein</fullName>
    </recommendedName>
</protein>
<keyword evidence="3 6" id="KW-1133">Transmembrane helix</keyword>
<evidence type="ECO:0000256" key="1">
    <source>
        <dbReference type="ARBA" id="ARBA00004141"/>
    </source>
</evidence>
<feature type="transmembrane region" description="Helical" evidence="6">
    <location>
        <begin position="70"/>
        <end position="88"/>
    </location>
</feature>
<feature type="domain" description="Major facilitator superfamily (MFS) profile" evidence="7">
    <location>
        <begin position="34"/>
        <end position="469"/>
    </location>
</feature>
<feature type="transmembrane region" description="Helical" evidence="6">
    <location>
        <begin position="327"/>
        <end position="346"/>
    </location>
</feature>
<evidence type="ECO:0000313" key="8">
    <source>
        <dbReference type="EMBL" id="KAK0385953.1"/>
    </source>
</evidence>
<dbReference type="PANTHER" id="PTHR23520">
    <property type="entry name" value="TRANSPORTER, PUTATIVE (AFU_ORTHOLOGUE AFUA_3G04000)-RELATED"/>
    <property type="match status" value="1"/>
</dbReference>
<comment type="caution">
    <text evidence="8">The sequence shown here is derived from an EMBL/GenBank/DDBJ whole genome shotgun (WGS) entry which is preliminary data.</text>
</comment>
<dbReference type="Gene3D" id="1.20.1250.20">
    <property type="entry name" value="MFS general substrate transporter like domains"/>
    <property type="match status" value="2"/>
</dbReference>
<gene>
    <name evidence="8" type="ORF">NLU13_7128</name>
</gene>
<feature type="transmembrane region" description="Helical" evidence="6">
    <location>
        <begin position="203"/>
        <end position="222"/>
    </location>
</feature>
<dbReference type="GO" id="GO:0022857">
    <property type="term" value="F:transmembrane transporter activity"/>
    <property type="evidence" value="ECO:0007669"/>
    <property type="project" value="InterPro"/>
</dbReference>
<feature type="transmembrane region" description="Helical" evidence="6">
    <location>
        <begin position="124"/>
        <end position="143"/>
    </location>
</feature>
<feature type="region of interest" description="Disordered" evidence="5">
    <location>
        <begin position="475"/>
        <end position="507"/>
    </location>
</feature>
<evidence type="ECO:0000256" key="2">
    <source>
        <dbReference type="ARBA" id="ARBA00022692"/>
    </source>
</evidence>
<comment type="subcellular location">
    <subcellularLocation>
        <location evidence="1">Membrane</location>
        <topology evidence="1">Multi-pass membrane protein</topology>
    </subcellularLocation>
</comment>
<proteinExistence type="predicted"/>
<name>A0AA39L6I0_SARSR</name>
<feature type="transmembrane region" description="Helical" evidence="6">
    <location>
        <begin position="35"/>
        <end position="58"/>
    </location>
</feature>
<dbReference type="Pfam" id="PF07690">
    <property type="entry name" value="MFS_1"/>
    <property type="match status" value="2"/>
</dbReference>
<dbReference type="PROSITE" id="PS50850">
    <property type="entry name" value="MFS"/>
    <property type="match status" value="1"/>
</dbReference>
<accession>A0AA39L6I0</accession>
<sequence>MSSKIDEAPPPWRQPWARLYHESGLRSLSQTGLDAILVILARTCRMFAFGAASLIMALFFAELKFTDVQIGLFMTLTLAGDVALSFVMSLMADGLGRRRVLLAGGLLMAMSGLIFVVFENFWILLIAAVVGVISASGGDFGPFRAIEESTLSHITNPKTRSDVLSWYITVSSLGSAAGTEMSGRIVDLLRNLEGWDILSAYHALFWVYVIMGLVNVLLAASLSSRCELNSSQSDDQTEASGESAQGLLDPSQQDEDDEDGGDAQTSKTTQPTPPKKSRFSQISAATRSVMYKLWFLLTVDSLADGMVSYSLTNYYLDRKFHLPKSRLGDIMSICYILGAISTVFAGPLARHIGLVNTMVFTHVPSSLAVLLFPAPSGLVLTIVLLFVRTGLNNMDQAPRTAFIAAVVKPEERTAVMGITSALRTMAATLGPTLTGALAHTDKFWVAFVIGGALRLAYDFGLWAMFINMKLYEHEDGGDEQPDTQRRESDEESLELQPVRQIRDRDGP</sequence>
<evidence type="ECO:0000256" key="5">
    <source>
        <dbReference type="SAM" id="MobiDB-lite"/>
    </source>
</evidence>
<dbReference type="PROSITE" id="PS00216">
    <property type="entry name" value="SUGAR_TRANSPORT_1"/>
    <property type="match status" value="1"/>
</dbReference>
<keyword evidence="2 6" id="KW-0812">Transmembrane</keyword>
<dbReference type="SUPFAM" id="SSF103473">
    <property type="entry name" value="MFS general substrate transporter"/>
    <property type="match status" value="1"/>
</dbReference>
<evidence type="ECO:0000313" key="9">
    <source>
        <dbReference type="Proteomes" id="UP001175261"/>
    </source>
</evidence>
<organism evidence="8 9">
    <name type="scientific">Sarocladium strictum</name>
    <name type="common">Black bundle disease fungus</name>
    <name type="synonym">Acremonium strictum</name>
    <dbReference type="NCBI Taxonomy" id="5046"/>
    <lineage>
        <taxon>Eukaryota</taxon>
        <taxon>Fungi</taxon>
        <taxon>Dikarya</taxon>
        <taxon>Ascomycota</taxon>
        <taxon>Pezizomycotina</taxon>
        <taxon>Sordariomycetes</taxon>
        <taxon>Hypocreomycetidae</taxon>
        <taxon>Hypocreales</taxon>
        <taxon>Sarocladiaceae</taxon>
        <taxon>Sarocladium</taxon>
    </lineage>
</organism>
<evidence type="ECO:0000259" key="7">
    <source>
        <dbReference type="PROSITE" id="PS50850"/>
    </source>
</evidence>
<dbReference type="PANTHER" id="PTHR23520:SF5">
    <property type="entry name" value="TRANSPORTER, PUTATIVE (AFU_ORTHOLOGUE AFUA_3G04000)-RELATED"/>
    <property type="match status" value="1"/>
</dbReference>
<dbReference type="InterPro" id="IPR020846">
    <property type="entry name" value="MFS_dom"/>
</dbReference>
<reference evidence="8" key="1">
    <citation type="submission" date="2022-10" db="EMBL/GenBank/DDBJ databases">
        <title>Determination and structural analysis of whole genome sequence of Sarocladium strictum F4-1.</title>
        <authorList>
            <person name="Hu L."/>
            <person name="Jiang Y."/>
        </authorList>
    </citation>
    <scope>NUCLEOTIDE SEQUENCE</scope>
    <source>
        <strain evidence="8">F4-1</strain>
    </source>
</reference>
<dbReference type="EMBL" id="JAPDFR010000006">
    <property type="protein sequence ID" value="KAK0385953.1"/>
    <property type="molecule type" value="Genomic_DNA"/>
</dbReference>
<dbReference type="GO" id="GO:0000329">
    <property type="term" value="C:fungal-type vacuole membrane"/>
    <property type="evidence" value="ECO:0007669"/>
    <property type="project" value="TreeGrafter"/>
</dbReference>
<feature type="compositionally biased region" description="Polar residues" evidence="5">
    <location>
        <begin position="231"/>
        <end position="243"/>
    </location>
</feature>
<evidence type="ECO:0000256" key="3">
    <source>
        <dbReference type="ARBA" id="ARBA00022989"/>
    </source>
</evidence>
<keyword evidence="9" id="KW-1185">Reference proteome</keyword>
<keyword evidence="4 6" id="KW-0472">Membrane</keyword>
<feature type="region of interest" description="Disordered" evidence="5">
    <location>
        <begin position="231"/>
        <end position="281"/>
    </location>
</feature>
<dbReference type="InterPro" id="IPR005829">
    <property type="entry name" value="Sugar_transporter_CS"/>
</dbReference>
<dbReference type="Proteomes" id="UP001175261">
    <property type="component" value="Unassembled WGS sequence"/>
</dbReference>